<keyword evidence="12" id="KW-1133">Transmembrane helix</keyword>
<dbReference type="KEGG" id="mkc:kam1_1051"/>
<comment type="similarity">
    <text evidence="11">Belongs to the MsrA Met sulfoxide reductase family.</text>
</comment>
<evidence type="ECO:0000256" key="11">
    <source>
        <dbReference type="HAMAP-Rule" id="MF_01401"/>
    </source>
</evidence>
<dbReference type="EC" id="1.8.4.11" evidence="11"/>
<evidence type="ECO:0000256" key="12">
    <source>
        <dbReference type="SAM" id="Phobius"/>
    </source>
</evidence>
<comment type="function">
    <text evidence="6 11">Has an important function as a repair enzyme for proteins that have been inactivated by oxidation. Catalyzes the reversible oxidation-reduction of methionine sulfoxide in proteins to methionine.</text>
</comment>
<keyword evidence="2 10" id="KW-0479">Metal-binding</keyword>
<evidence type="ECO:0000313" key="16">
    <source>
        <dbReference type="Proteomes" id="UP000031594"/>
    </source>
</evidence>
<dbReference type="Pfam" id="PF01641">
    <property type="entry name" value="SelR"/>
    <property type="match status" value="1"/>
</dbReference>
<comment type="catalytic activity">
    <reaction evidence="9 11">
        <text>[thioredoxin]-disulfide + L-methionine + H2O = L-methionine (S)-S-oxide + [thioredoxin]-dithiol</text>
        <dbReference type="Rhea" id="RHEA:19993"/>
        <dbReference type="Rhea" id="RHEA-COMP:10698"/>
        <dbReference type="Rhea" id="RHEA-COMP:10700"/>
        <dbReference type="ChEBI" id="CHEBI:15377"/>
        <dbReference type="ChEBI" id="CHEBI:29950"/>
        <dbReference type="ChEBI" id="CHEBI:50058"/>
        <dbReference type="ChEBI" id="CHEBI:57844"/>
        <dbReference type="ChEBI" id="CHEBI:58772"/>
        <dbReference type="EC" id="1.8.4.11"/>
    </reaction>
</comment>
<evidence type="ECO:0000256" key="5">
    <source>
        <dbReference type="ARBA" id="ARBA00023268"/>
    </source>
</evidence>
<evidence type="ECO:0000259" key="13">
    <source>
        <dbReference type="PROSITE" id="PS51790"/>
    </source>
</evidence>
<evidence type="ECO:0000256" key="2">
    <source>
        <dbReference type="ARBA" id="ARBA00022723"/>
    </source>
</evidence>
<protein>
    <recommendedName>
        <fullName evidence="10 11">Multifunctional fusion protein</fullName>
    </recommendedName>
    <domain>
        <recommendedName>
            <fullName evidence="11">Peptide methionine sulfoxide reductase MsrA</fullName>
            <shortName evidence="11">Protein-methionine-S-oxide reductase</shortName>
            <ecNumber evidence="11">1.8.4.11</ecNumber>
        </recommendedName>
        <alternativeName>
            <fullName evidence="11">Peptide-methionine (S)-S-oxide reductase</fullName>
            <shortName evidence="11">Peptide Met(O) reductase</shortName>
        </alternativeName>
    </domain>
    <domain>
        <recommendedName>
            <fullName evidence="10">Peptide methionine sulfoxide reductase MsrB</fullName>
            <ecNumber evidence="10">1.8.4.12</ecNumber>
        </recommendedName>
        <alternativeName>
            <fullName evidence="10">Peptide-methionine (R)-S-oxide reductase</fullName>
        </alternativeName>
    </domain>
</protein>
<keyword evidence="4 10" id="KW-0560">Oxidoreductase</keyword>
<dbReference type="InterPro" id="IPR002569">
    <property type="entry name" value="Met_Sox_Rdtase_MsrA_dom"/>
</dbReference>
<dbReference type="HAMAP" id="MF_01401">
    <property type="entry name" value="MsrA"/>
    <property type="match status" value="1"/>
</dbReference>
<dbReference type="Gene3D" id="3.30.1060.10">
    <property type="entry name" value="Peptide methionine sulphoxide reductase MsrA"/>
    <property type="match status" value="1"/>
</dbReference>
<evidence type="ECO:0000256" key="6">
    <source>
        <dbReference type="ARBA" id="ARBA00024679"/>
    </source>
</evidence>
<feature type="domain" description="MsrB" evidence="13">
    <location>
        <begin position="66"/>
        <end position="188"/>
    </location>
</feature>
<proteinExistence type="inferred from homology"/>
<evidence type="ECO:0000256" key="10">
    <source>
        <dbReference type="HAMAP-Rule" id="MF_01400"/>
    </source>
</evidence>
<feature type="binding site" evidence="10">
    <location>
        <position position="105"/>
    </location>
    <ligand>
        <name>Zn(2+)</name>
        <dbReference type="ChEBI" id="CHEBI:29105"/>
    </ligand>
</feature>
<comment type="cofactor">
    <cofactor evidence="10">
        <name>Zn(2+)</name>
        <dbReference type="ChEBI" id="CHEBI:29105"/>
    </cofactor>
    <text evidence="10">Binds 1 zinc ion per subunit. The zinc ion is important for the structural integrity of the protein.</text>
</comment>
<feature type="binding site" evidence="10">
    <location>
        <position position="154"/>
    </location>
    <ligand>
        <name>Zn(2+)</name>
        <dbReference type="ChEBI" id="CHEBI:29105"/>
    </ligand>
</feature>
<feature type="active site" description="Nucleophile" evidence="10">
    <location>
        <position position="177"/>
    </location>
</feature>
<dbReference type="EMBL" id="JQNX01000005">
    <property type="protein sequence ID" value="KIE58317.1"/>
    <property type="molecule type" value="Genomic_DNA"/>
</dbReference>
<dbReference type="Proteomes" id="UP000315925">
    <property type="component" value="Chromosome"/>
</dbReference>
<keyword evidence="16" id="KW-1185">Reference proteome</keyword>
<keyword evidence="12" id="KW-0472">Membrane</keyword>
<dbReference type="PANTHER" id="PTHR43774:SF1">
    <property type="entry name" value="PEPTIDE METHIONINE SULFOXIDE REDUCTASE MSRA 2"/>
    <property type="match status" value="1"/>
</dbReference>
<evidence type="ECO:0000256" key="3">
    <source>
        <dbReference type="ARBA" id="ARBA00022833"/>
    </source>
</evidence>
<evidence type="ECO:0000313" key="17">
    <source>
        <dbReference type="Proteomes" id="UP000315925"/>
    </source>
</evidence>
<keyword evidence="3 10" id="KW-0862">Zinc</keyword>
<dbReference type="AlphaFoldDB" id="A0A0C1RJS8"/>
<dbReference type="EC" id="1.8.4.12" evidence="10"/>
<evidence type="ECO:0000256" key="9">
    <source>
        <dbReference type="ARBA" id="ARBA00048782"/>
    </source>
</evidence>
<dbReference type="OrthoDB" id="4174719at2"/>
<reference evidence="15" key="2">
    <citation type="journal article" date="2019" name="BMC Genomics">
        <title>Complete genome sequence analysis of the thermoacidophilic verrucomicrobial methanotroph 'Candidatus Methylacidiphilum kamchatkense' strain Kam1 and comparison with its closest relatives.</title>
        <authorList>
            <person name="Kruse T."/>
            <person name="Ratnadevi C.M."/>
            <person name="Erikstad H.A."/>
            <person name="Birkeland N.K."/>
        </authorList>
    </citation>
    <scope>NUCLEOTIDE SEQUENCE</scope>
    <source>
        <strain evidence="15">Kam1</strain>
    </source>
</reference>
<evidence type="ECO:0000256" key="4">
    <source>
        <dbReference type="ARBA" id="ARBA00023002"/>
    </source>
</evidence>
<gene>
    <name evidence="10" type="primary">msrB</name>
    <name evidence="11" type="synonym">msrA</name>
    <name evidence="14" type="ORF">A946_07415</name>
    <name evidence="15" type="ORF">kam1_1051</name>
</gene>
<evidence type="ECO:0000313" key="14">
    <source>
        <dbReference type="EMBL" id="KIE58317.1"/>
    </source>
</evidence>
<dbReference type="GO" id="GO:0008270">
    <property type="term" value="F:zinc ion binding"/>
    <property type="evidence" value="ECO:0007669"/>
    <property type="project" value="UniProtKB-UniRule"/>
</dbReference>
<reference evidence="17" key="3">
    <citation type="submission" date="2019-03" db="EMBL/GenBank/DDBJ databases">
        <title>Complete genome of Methylacidiphilum kamchatkense Kam1.</title>
        <authorList>
            <person name="Kruse T."/>
            <person name="Murarilal Ratnadevi C."/>
            <person name="Erikstad H.-A."/>
            <person name="Birkeland N.-K."/>
        </authorList>
    </citation>
    <scope>NUCLEOTIDE SEQUENCE [LARGE SCALE GENOMIC DNA]</scope>
    <source>
        <strain evidence="17">kam1</strain>
    </source>
</reference>
<comment type="catalytic activity">
    <reaction evidence="7 11">
        <text>L-methionyl-[protein] + [thioredoxin]-disulfide + H2O = L-methionyl-(S)-S-oxide-[protein] + [thioredoxin]-dithiol</text>
        <dbReference type="Rhea" id="RHEA:14217"/>
        <dbReference type="Rhea" id="RHEA-COMP:10698"/>
        <dbReference type="Rhea" id="RHEA-COMP:10700"/>
        <dbReference type="Rhea" id="RHEA-COMP:12313"/>
        <dbReference type="Rhea" id="RHEA-COMP:12315"/>
        <dbReference type="ChEBI" id="CHEBI:15377"/>
        <dbReference type="ChEBI" id="CHEBI:16044"/>
        <dbReference type="ChEBI" id="CHEBI:29950"/>
        <dbReference type="ChEBI" id="CHEBI:44120"/>
        <dbReference type="ChEBI" id="CHEBI:50058"/>
        <dbReference type="EC" id="1.8.4.11"/>
    </reaction>
</comment>
<dbReference type="NCBIfam" id="TIGR00401">
    <property type="entry name" value="msrA"/>
    <property type="match status" value="1"/>
</dbReference>
<dbReference type="Proteomes" id="UP000031594">
    <property type="component" value="Unassembled WGS sequence"/>
</dbReference>
<keyword evidence="12" id="KW-0812">Transmembrane</keyword>
<dbReference type="FunFam" id="2.170.150.20:FF:000001">
    <property type="entry name" value="Peptide methionine sulfoxide reductase MsrB"/>
    <property type="match status" value="1"/>
</dbReference>
<dbReference type="STRING" id="1202785.A946_07415"/>
<dbReference type="InterPro" id="IPR011057">
    <property type="entry name" value="Mss4-like_sf"/>
</dbReference>
<dbReference type="SUPFAM" id="SSF55068">
    <property type="entry name" value="Peptide methionine sulfoxide reductase"/>
    <property type="match status" value="1"/>
</dbReference>
<evidence type="ECO:0000256" key="1">
    <source>
        <dbReference type="ARBA" id="ARBA00007174"/>
    </source>
</evidence>
<feature type="active site" evidence="11">
    <location>
        <position position="210"/>
    </location>
</feature>
<dbReference type="GO" id="GO:0006979">
    <property type="term" value="P:response to oxidative stress"/>
    <property type="evidence" value="ECO:0007669"/>
    <property type="project" value="UniProtKB-ARBA"/>
</dbReference>
<dbReference type="EMBL" id="CP037899">
    <property type="protein sequence ID" value="QDQ42281.1"/>
    <property type="molecule type" value="Genomic_DNA"/>
</dbReference>
<dbReference type="NCBIfam" id="TIGR00357">
    <property type="entry name" value="peptide-methionine (R)-S-oxide reductase MsrB"/>
    <property type="match status" value="1"/>
</dbReference>
<dbReference type="GO" id="GO:0008113">
    <property type="term" value="F:peptide-methionine (S)-S-oxide reductase activity"/>
    <property type="evidence" value="ECO:0007669"/>
    <property type="project" value="UniProtKB-UniRule"/>
</dbReference>
<feature type="binding site" evidence="10">
    <location>
        <position position="108"/>
    </location>
    <ligand>
        <name>Zn(2+)</name>
        <dbReference type="ChEBI" id="CHEBI:29105"/>
    </ligand>
</feature>
<dbReference type="InterPro" id="IPR002579">
    <property type="entry name" value="Met_Sox_Rdtase_MsrB_dom"/>
</dbReference>
<dbReference type="Gene3D" id="2.170.150.20">
    <property type="entry name" value="Peptide methionine sulfoxide reductase"/>
    <property type="match status" value="1"/>
</dbReference>
<dbReference type="SUPFAM" id="SSF51316">
    <property type="entry name" value="Mss4-like"/>
    <property type="match status" value="1"/>
</dbReference>
<dbReference type="GO" id="GO:0033743">
    <property type="term" value="F:peptide-methionine (R)-S-oxide reductase activity"/>
    <property type="evidence" value="ECO:0007669"/>
    <property type="project" value="UniProtKB-UniRule"/>
</dbReference>
<dbReference type="NCBIfam" id="NF004042">
    <property type="entry name" value="PRK05550.1"/>
    <property type="match status" value="1"/>
</dbReference>
<sequence>MNFNRLGGIGSNRSIIFIFIIFVVGSVFGFKAILKPKKEHSMQLYFIDIDGKLVGPVSSQRIQFDDAKWRYLLGAEVFRITRRAGTEAPFCGDLLDIHQKGIYKCSSCGLPLFSSDSKFHSGTGWPSFFSPVAKENIVERVDLSLGMIRTEILCARCGAHLGHVFEDGPKPTGLRYCVNSASLVFTPQSFYDKVTTDGRKLSQAAFAGGCFWGIQDSFKKVEGVIWAVAGYAGGTVPFPTYEQVCTGTTGHAETVYLLYDPTIVSYKKLLELFWQIHDPTTAERQGPDVGPQYRPIVFYYNEEQRQEAFQSKENLEKSKYFGKKIATAILPAAPFYPAEEYHQNYLEKHHLSNACHRR</sequence>
<organism evidence="15 17">
    <name type="scientific">Methylacidiphilum kamchatkense Kam1</name>
    <dbReference type="NCBI Taxonomy" id="1202785"/>
    <lineage>
        <taxon>Bacteria</taxon>
        <taxon>Pseudomonadati</taxon>
        <taxon>Verrucomicrobiota</taxon>
        <taxon>Methylacidiphilae</taxon>
        <taxon>Methylacidiphilales</taxon>
        <taxon>Methylacidiphilaceae</taxon>
        <taxon>Methylacidiphilum (ex Ratnadevi et al. 2023)</taxon>
    </lineage>
</organism>
<dbReference type="Pfam" id="PF01625">
    <property type="entry name" value="PMSR"/>
    <property type="match status" value="1"/>
</dbReference>
<evidence type="ECO:0000256" key="8">
    <source>
        <dbReference type="ARBA" id="ARBA00048488"/>
    </source>
</evidence>
<feature type="binding site" evidence="10">
    <location>
        <position position="157"/>
    </location>
    <ligand>
        <name>Zn(2+)</name>
        <dbReference type="ChEBI" id="CHEBI:29105"/>
    </ligand>
</feature>
<accession>A0A0C1RJS8</accession>
<feature type="transmembrane region" description="Helical" evidence="12">
    <location>
        <begin position="15"/>
        <end position="34"/>
    </location>
</feature>
<dbReference type="PANTHER" id="PTHR43774">
    <property type="entry name" value="PEPTIDE METHIONINE SULFOXIDE REDUCTASE"/>
    <property type="match status" value="1"/>
</dbReference>
<evidence type="ECO:0000256" key="7">
    <source>
        <dbReference type="ARBA" id="ARBA00047806"/>
    </source>
</evidence>
<dbReference type="PROSITE" id="PS51790">
    <property type="entry name" value="MSRB"/>
    <property type="match status" value="1"/>
</dbReference>
<comment type="similarity">
    <text evidence="1 10">Belongs to the MsrB Met sulfoxide reductase family.</text>
</comment>
<evidence type="ECO:0000313" key="15">
    <source>
        <dbReference type="EMBL" id="QDQ42281.1"/>
    </source>
</evidence>
<dbReference type="InterPro" id="IPR036509">
    <property type="entry name" value="Met_Sox_Rdtase_MsrA_sf"/>
</dbReference>
<dbReference type="HAMAP" id="MF_01400">
    <property type="entry name" value="MsrB"/>
    <property type="match status" value="1"/>
</dbReference>
<name>A0A0C1RJS8_9BACT</name>
<keyword evidence="5" id="KW-0511">Multifunctional enzyme</keyword>
<reference evidence="14 16" key="1">
    <citation type="submission" date="2014-08" db="EMBL/GenBank/DDBJ databases">
        <title>Methylacidiphilum kamchatkense strain Kam1 draft genome sequence.</title>
        <authorList>
            <person name="Birkeland N.-K."/>
            <person name="Erikstad H.A."/>
        </authorList>
    </citation>
    <scope>NUCLEOTIDE SEQUENCE [LARGE SCALE GENOMIC DNA]</scope>
    <source>
        <strain evidence="14 16">Kam1</strain>
    </source>
</reference>
<comment type="catalytic activity">
    <reaction evidence="8 10">
        <text>L-methionyl-[protein] + [thioredoxin]-disulfide + H2O = L-methionyl-(R)-S-oxide-[protein] + [thioredoxin]-dithiol</text>
        <dbReference type="Rhea" id="RHEA:24164"/>
        <dbReference type="Rhea" id="RHEA-COMP:10698"/>
        <dbReference type="Rhea" id="RHEA-COMP:10700"/>
        <dbReference type="Rhea" id="RHEA-COMP:12313"/>
        <dbReference type="Rhea" id="RHEA-COMP:12314"/>
        <dbReference type="ChEBI" id="CHEBI:15377"/>
        <dbReference type="ChEBI" id="CHEBI:16044"/>
        <dbReference type="ChEBI" id="CHEBI:29950"/>
        <dbReference type="ChEBI" id="CHEBI:45764"/>
        <dbReference type="ChEBI" id="CHEBI:50058"/>
        <dbReference type="EC" id="1.8.4.12"/>
    </reaction>
</comment>